<dbReference type="SMART" id="SM00487">
    <property type="entry name" value="DEXDc"/>
    <property type="match status" value="1"/>
</dbReference>
<dbReference type="InterPro" id="IPR000330">
    <property type="entry name" value="SNF2_N"/>
</dbReference>
<evidence type="ECO:0000256" key="2">
    <source>
        <dbReference type="PROSITE-ProRule" id="PRU00325"/>
    </source>
</evidence>
<evidence type="ECO:0000259" key="4">
    <source>
        <dbReference type="PROSITE" id="PS50966"/>
    </source>
</evidence>
<feature type="compositionally biased region" description="Low complexity" evidence="3">
    <location>
        <begin position="14"/>
        <end position="25"/>
    </location>
</feature>
<feature type="compositionally biased region" description="Basic and acidic residues" evidence="3">
    <location>
        <begin position="774"/>
        <end position="783"/>
    </location>
</feature>
<feature type="non-terminal residue" evidence="7">
    <location>
        <position position="797"/>
    </location>
</feature>
<dbReference type="GO" id="GO:0016787">
    <property type="term" value="F:hydrolase activity"/>
    <property type="evidence" value="ECO:0007669"/>
    <property type="project" value="UniProtKB-KW"/>
</dbReference>
<dbReference type="Proteomes" id="UP000748308">
    <property type="component" value="Unassembled WGS sequence"/>
</dbReference>
<evidence type="ECO:0000259" key="5">
    <source>
        <dbReference type="PROSITE" id="PS51192"/>
    </source>
</evidence>
<keyword evidence="2" id="KW-0863">Zinc-finger</keyword>
<dbReference type="AlphaFoldDB" id="A0A937XCX8"/>
<dbReference type="InterPro" id="IPR038718">
    <property type="entry name" value="SNF2-like_sf"/>
</dbReference>
<reference evidence="7" key="1">
    <citation type="submission" date="2019-03" db="EMBL/GenBank/DDBJ databases">
        <title>Lake Tanganyika Metagenome-Assembled Genomes (MAGs).</title>
        <authorList>
            <person name="Tran P."/>
        </authorList>
    </citation>
    <scope>NUCLEOTIDE SEQUENCE</scope>
    <source>
        <strain evidence="7">M_DeepCast_400m_m2_100</strain>
    </source>
</reference>
<feature type="compositionally biased region" description="Basic residues" evidence="3">
    <location>
        <begin position="1"/>
        <end position="13"/>
    </location>
</feature>
<dbReference type="PROSITE" id="PS51194">
    <property type="entry name" value="HELICASE_CTER"/>
    <property type="match status" value="1"/>
</dbReference>
<feature type="domain" description="SWIM-type" evidence="4">
    <location>
        <begin position="83"/>
        <end position="121"/>
    </location>
</feature>
<dbReference type="EMBL" id="VGIY01000430">
    <property type="protein sequence ID" value="MBM3318649.1"/>
    <property type="molecule type" value="Genomic_DNA"/>
</dbReference>
<dbReference type="GO" id="GO:0004386">
    <property type="term" value="F:helicase activity"/>
    <property type="evidence" value="ECO:0007669"/>
    <property type="project" value="UniProtKB-KW"/>
</dbReference>
<dbReference type="Pfam" id="PF04434">
    <property type="entry name" value="SWIM"/>
    <property type="match status" value="1"/>
</dbReference>
<protein>
    <submittedName>
        <fullName evidence="7">DEAD/DEAH box helicase</fullName>
    </submittedName>
</protein>
<feature type="region of interest" description="Disordered" evidence="3">
    <location>
        <begin position="1"/>
        <end position="31"/>
    </location>
</feature>
<evidence type="ECO:0000256" key="3">
    <source>
        <dbReference type="SAM" id="MobiDB-lite"/>
    </source>
</evidence>
<evidence type="ECO:0000313" key="7">
    <source>
        <dbReference type="EMBL" id="MBM3318649.1"/>
    </source>
</evidence>
<feature type="compositionally biased region" description="Basic and acidic residues" evidence="3">
    <location>
        <begin position="718"/>
        <end position="764"/>
    </location>
</feature>
<organism evidence="7 8">
    <name type="scientific">Eiseniibacteriota bacterium</name>
    <dbReference type="NCBI Taxonomy" id="2212470"/>
    <lineage>
        <taxon>Bacteria</taxon>
        <taxon>Candidatus Eiseniibacteriota</taxon>
    </lineage>
</organism>
<dbReference type="SUPFAM" id="SSF52540">
    <property type="entry name" value="P-loop containing nucleoside triphosphate hydrolases"/>
    <property type="match status" value="2"/>
</dbReference>
<keyword evidence="7" id="KW-0547">Nucleotide-binding</keyword>
<feature type="domain" description="Helicase C-terminal" evidence="6">
    <location>
        <begin position="540"/>
        <end position="695"/>
    </location>
</feature>
<dbReference type="GO" id="GO:0008270">
    <property type="term" value="F:zinc ion binding"/>
    <property type="evidence" value="ECO:0007669"/>
    <property type="project" value="UniProtKB-KW"/>
</dbReference>
<keyword evidence="2" id="KW-0862">Zinc</keyword>
<accession>A0A937XCX8</accession>
<dbReference type="Gene3D" id="3.40.50.10810">
    <property type="entry name" value="Tandem AAA-ATPase domain"/>
    <property type="match status" value="1"/>
</dbReference>
<name>A0A937XCX8_UNCEI</name>
<dbReference type="CDD" id="cd17919">
    <property type="entry name" value="DEXHc_Snf"/>
    <property type="match status" value="1"/>
</dbReference>
<dbReference type="InterPro" id="IPR049730">
    <property type="entry name" value="SNF2/RAD54-like_C"/>
</dbReference>
<sequence length="797" mass="89968">MKTKKTRGTRRSAGRTGRASAGDGTSDQRLSRMRCPEGWSLEAWQIALRRQYGLGQSFRVRNLGAEPVFSEFEVTNPETRRSYRVAIRGEALGENFCSCPDFTVNTLGTCKHIEFLLGRLRRGRATRAALAAGFRQKYSEIYLHYGPRREIRFKPGTECPEAFRRIARKHFDGAGSLKPSALAVFPALLRAASRAGHEIRCYDDALEFVARARDRVALARRIDRLLPRGAAAPLWDDLLKARLYPYQREGALFAARAGRCLIADDMGLGKTLQALAAAEILARLGAVERVLIVSPTSLKHQWKKEIERFTDRPALVVEGLLAERTRRYAADAFYKITNYDVVHRDLEQIDRWRPDLVILDEAQRIKNWRTRAARSVKRIASDHAFVLTGTPLENRLEELLSIVEFVDRYRLGPMFRFLSEHQHLDENGRVVGYRRLSTIARTLQPILVRRTKQTVLRELPERLEKRFFVAMTEEQRRHHEENREIVARIAAKWRRYKFLSDADQRRLLIALQNMRMSCNSTYLLDQTTDHGVKADEATVLLEEILEDPQAKVVVFSQWLRTHELLERRIRERAWDHVLFHGGVPGRARGRLVDRFREDPACRLFLSTDAGGVGLNLQHASVVVIMDQPWNPAVLDQRIGRVHRLGQRQPVRVVHFIAQGTIEEGMLSLLAFKKSLFAGVLDGGQDEVFLGGTRLTQFMESVERVTGAIPEAMPAADEDGAREAGAREDGAREAEAREAEGRDDGAREAGAREAGARDDGAREEGEAADAADSAGEAREPREEIGAEAWGEVLAAGAA</sequence>
<dbReference type="InterPro" id="IPR027417">
    <property type="entry name" value="P-loop_NTPase"/>
</dbReference>
<feature type="domain" description="Helicase ATP-binding" evidence="5">
    <location>
        <begin position="251"/>
        <end position="409"/>
    </location>
</feature>
<keyword evidence="2" id="KW-0479">Metal-binding</keyword>
<gene>
    <name evidence="7" type="ORF">FJY75_12430</name>
</gene>
<dbReference type="Gene3D" id="3.40.50.300">
    <property type="entry name" value="P-loop containing nucleotide triphosphate hydrolases"/>
    <property type="match status" value="1"/>
</dbReference>
<dbReference type="PANTHER" id="PTHR10799">
    <property type="entry name" value="SNF2/RAD54 HELICASE FAMILY"/>
    <property type="match status" value="1"/>
</dbReference>
<keyword evidence="7" id="KW-0067">ATP-binding</keyword>
<proteinExistence type="predicted"/>
<evidence type="ECO:0000313" key="8">
    <source>
        <dbReference type="Proteomes" id="UP000748308"/>
    </source>
</evidence>
<feature type="region of interest" description="Disordered" evidence="3">
    <location>
        <begin position="709"/>
        <end position="797"/>
    </location>
</feature>
<keyword evidence="1" id="KW-0378">Hydrolase</keyword>
<keyword evidence="7" id="KW-0347">Helicase</keyword>
<dbReference type="InterPro" id="IPR007527">
    <property type="entry name" value="Znf_SWIM"/>
</dbReference>
<dbReference type="PROSITE" id="PS50966">
    <property type="entry name" value="ZF_SWIM"/>
    <property type="match status" value="1"/>
</dbReference>
<dbReference type="CDD" id="cd18793">
    <property type="entry name" value="SF2_C_SNF"/>
    <property type="match status" value="1"/>
</dbReference>
<dbReference type="SMART" id="SM00490">
    <property type="entry name" value="HELICc"/>
    <property type="match status" value="1"/>
</dbReference>
<dbReference type="InterPro" id="IPR001650">
    <property type="entry name" value="Helicase_C-like"/>
</dbReference>
<evidence type="ECO:0000259" key="6">
    <source>
        <dbReference type="PROSITE" id="PS51194"/>
    </source>
</evidence>
<dbReference type="GO" id="GO:0005524">
    <property type="term" value="F:ATP binding"/>
    <property type="evidence" value="ECO:0007669"/>
    <property type="project" value="InterPro"/>
</dbReference>
<dbReference type="PROSITE" id="PS51192">
    <property type="entry name" value="HELICASE_ATP_BIND_1"/>
    <property type="match status" value="1"/>
</dbReference>
<dbReference type="Pfam" id="PF00176">
    <property type="entry name" value="SNF2-rel_dom"/>
    <property type="match status" value="1"/>
</dbReference>
<comment type="caution">
    <text evidence="7">The sequence shown here is derived from an EMBL/GenBank/DDBJ whole genome shotgun (WGS) entry which is preliminary data.</text>
</comment>
<dbReference type="InterPro" id="IPR014001">
    <property type="entry name" value="Helicase_ATP-bd"/>
</dbReference>
<dbReference type="Pfam" id="PF00271">
    <property type="entry name" value="Helicase_C"/>
    <property type="match status" value="1"/>
</dbReference>
<evidence type="ECO:0000256" key="1">
    <source>
        <dbReference type="ARBA" id="ARBA00022801"/>
    </source>
</evidence>